<dbReference type="Proteomes" id="UP001518976">
    <property type="component" value="Unassembled WGS sequence"/>
</dbReference>
<feature type="transmembrane region" description="Helical" evidence="1">
    <location>
        <begin position="12"/>
        <end position="34"/>
    </location>
</feature>
<evidence type="ECO:0000313" key="2">
    <source>
        <dbReference type="EMBL" id="MBO8185034.1"/>
    </source>
</evidence>
<evidence type="ECO:0000313" key="3">
    <source>
        <dbReference type="Proteomes" id="UP001518976"/>
    </source>
</evidence>
<proteinExistence type="predicted"/>
<comment type="caution">
    <text evidence="2">The sequence shown here is derived from an EMBL/GenBank/DDBJ whole genome shotgun (WGS) entry which is preliminary data.</text>
</comment>
<keyword evidence="1" id="KW-0812">Transmembrane</keyword>
<keyword evidence="3" id="KW-1185">Reference proteome</keyword>
<dbReference type="RefSeq" id="WP_209263855.1">
    <property type="nucleotide sequence ID" value="NZ_JAFFZN010000004.1"/>
</dbReference>
<dbReference type="EMBL" id="JAFFZN010000004">
    <property type="protein sequence ID" value="MBO8185034.1"/>
    <property type="molecule type" value="Genomic_DNA"/>
</dbReference>
<accession>A0ABS3WPU0</accession>
<keyword evidence="1" id="KW-0472">Membrane</keyword>
<name>A0ABS3WPU0_9ACTN</name>
<keyword evidence="1" id="KW-1133">Transmembrane helix</keyword>
<reference evidence="2 3" key="1">
    <citation type="submission" date="2021-02" db="EMBL/GenBank/DDBJ databases">
        <title>Streptomyces spirodelae sp. nov., isolated from duckweed.</title>
        <authorList>
            <person name="Saimee Y."/>
            <person name="Duangmal K."/>
        </authorList>
    </citation>
    <scope>NUCLEOTIDE SEQUENCE [LARGE SCALE GENOMIC DNA]</scope>
    <source>
        <strain evidence="2 3">DW4-2</strain>
    </source>
</reference>
<evidence type="ECO:0008006" key="4">
    <source>
        <dbReference type="Google" id="ProtNLM"/>
    </source>
</evidence>
<gene>
    <name evidence="2" type="ORF">JW592_06060</name>
</gene>
<organism evidence="2 3">
    <name type="scientific">Streptomyces spirodelae</name>
    <dbReference type="NCBI Taxonomy" id="2812904"/>
    <lineage>
        <taxon>Bacteria</taxon>
        <taxon>Bacillati</taxon>
        <taxon>Actinomycetota</taxon>
        <taxon>Actinomycetes</taxon>
        <taxon>Kitasatosporales</taxon>
        <taxon>Streptomycetaceae</taxon>
        <taxon>Streptomyces</taxon>
    </lineage>
</organism>
<sequence>MPVTGCRPRRAGCFHAAAATMAAALTLLLTLFALGGAELSVEEAGCVDGGASLTAAATLPCPQVSVDEPEHGRHPGHDPSSAQAFLVATATHRPHCHSSLPVTDSPAVSGLLPAEAAPTDSAPRVTVDCHPRVAQRQILRC</sequence>
<evidence type="ECO:0000256" key="1">
    <source>
        <dbReference type="SAM" id="Phobius"/>
    </source>
</evidence>
<protein>
    <recommendedName>
        <fullName evidence="4">Secreted protein</fullName>
    </recommendedName>
</protein>